<evidence type="ECO:0000256" key="2">
    <source>
        <dbReference type="SAM" id="SignalP"/>
    </source>
</evidence>
<organism evidence="3">
    <name type="scientific">Chaetoceros debilis</name>
    <dbReference type="NCBI Taxonomy" id="122233"/>
    <lineage>
        <taxon>Eukaryota</taxon>
        <taxon>Sar</taxon>
        <taxon>Stramenopiles</taxon>
        <taxon>Ochrophyta</taxon>
        <taxon>Bacillariophyta</taxon>
        <taxon>Coscinodiscophyceae</taxon>
        <taxon>Chaetocerotophycidae</taxon>
        <taxon>Chaetocerotales</taxon>
        <taxon>Chaetocerotaceae</taxon>
        <taxon>Chaetoceros</taxon>
    </lineage>
</organism>
<proteinExistence type="predicted"/>
<evidence type="ECO:0000313" key="3">
    <source>
        <dbReference type="EMBL" id="CAE0460390.1"/>
    </source>
</evidence>
<feature type="signal peptide" evidence="2">
    <location>
        <begin position="1"/>
        <end position="26"/>
    </location>
</feature>
<keyword evidence="2" id="KW-0732">Signal</keyword>
<sequence length="424" mass="46661">MKAGQFVYVVSLAGILLNARIKLIDAASSSDFSPGDWFSQLNSLSLSSSSSGGSFFSKKSNRTTTPTGSDDGAYKYACGENADGKSKSRSSSLRVDTRQLVHLLCKHGGVVLSPSLERDLKVMSSVCQCDEVSLDLINRKLVVRNFTVVQPVVQPHSKNHNVNSSNIQINEHRGDTAVPEPALRIGKIVVKWDSYLKPCVDVEVEDVDVLIEFINLILSKNNWNELDEIGFPPKMYDIVKNSSGYVRTSAASSFIRIGSISTTGEVRLHIKSRPLEKDLIPPVTFNMNFAKIINQEIQAASKRAQSDSLDGRRGCTTEEVYQIIQSCFGQQAQDILKLVAGDLTMAAFKGSSRTVTDAKRVWSGVKDVAAKYAKDVGDKTGRELDRRFEKAGIGQHDLHLLAKDLLKTTTDNFLSDLDLARRNE</sequence>
<feature type="chain" id="PRO_5030782580" evidence="2">
    <location>
        <begin position="27"/>
        <end position="424"/>
    </location>
</feature>
<dbReference type="EMBL" id="HBIO01007053">
    <property type="protein sequence ID" value="CAE0460390.1"/>
    <property type="molecule type" value="Transcribed_RNA"/>
</dbReference>
<protein>
    <submittedName>
        <fullName evidence="3">Uncharacterized protein</fullName>
    </submittedName>
</protein>
<reference evidence="3" key="1">
    <citation type="submission" date="2021-01" db="EMBL/GenBank/DDBJ databases">
        <authorList>
            <person name="Corre E."/>
            <person name="Pelletier E."/>
            <person name="Niang G."/>
            <person name="Scheremetjew M."/>
            <person name="Finn R."/>
            <person name="Kale V."/>
            <person name="Holt S."/>
            <person name="Cochrane G."/>
            <person name="Meng A."/>
            <person name="Brown T."/>
            <person name="Cohen L."/>
        </authorList>
    </citation>
    <scope>NUCLEOTIDE SEQUENCE</scope>
    <source>
        <strain evidence="3">MM31A-1</strain>
    </source>
</reference>
<gene>
    <name evidence="3" type="ORF">CDEB00056_LOCUS5231</name>
</gene>
<name>A0A7S3PZI3_9STRA</name>
<dbReference type="AlphaFoldDB" id="A0A7S3PZI3"/>
<accession>A0A7S3PZI3</accession>
<feature type="compositionally biased region" description="Low complexity" evidence="1">
    <location>
        <begin position="48"/>
        <end position="58"/>
    </location>
</feature>
<evidence type="ECO:0000256" key="1">
    <source>
        <dbReference type="SAM" id="MobiDB-lite"/>
    </source>
</evidence>
<feature type="region of interest" description="Disordered" evidence="1">
    <location>
        <begin position="48"/>
        <end position="76"/>
    </location>
</feature>